<dbReference type="Pfam" id="PF01883">
    <property type="entry name" value="FeS_assembly_P"/>
    <property type="match status" value="1"/>
</dbReference>
<dbReference type="Gene3D" id="3.40.50.300">
    <property type="entry name" value="P-loop containing nucleotide triphosphate hydrolases"/>
    <property type="match status" value="1"/>
</dbReference>
<dbReference type="GO" id="GO:0005524">
    <property type="term" value="F:ATP binding"/>
    <property type="evidence" value="ECO:0007669"/>
    <property type="project" value="UniProtKB-KW"/>
</dbReference>
<dbReference type="SUPFAM" id="SSF52540">
    <property type="entry name" value="P-loop containing nucleoside triphosphate hydrolases"/>
    <property type="match status" value="1"/>
</dbReference>
<dbReference type="Gene3D" id="3.30.300.130">
    <property type="entry name" value="Fe-S cluster assembly (FSCA)"/>
    <property type="match status" value="1"/>
</dbReference>
<dbReference type="GeneID" id="37638431"/>
<dbReference type="InterPro" id="IPR002744">
    <property type="entry name" value="MIP18-like"/>
</dbReference>
<evidence type="ECO:0000313" key="4">
    <source>
        <dbReference type="EMBL" id="AXR77965.1"/>
    </source>
</evidence>
<keyword evidence="2" id="KW-0067">ATP-binding</keyword>
<dbReference type="Pfam" id="PF10609">
    <property type="entry name" value="ParA"/>
    <property type="match status" value="1"/>
</dbReference>
<dbReference type="GO" id="GO:0051539">
    <property type="term" value="F:4 iron, 4 sulfur cluster binding"/>
    <property type="evidence" value="ECO:0007669"/>
    <property type="project" value="TreeGrafter"/>
</dbReference>
<dbReference type="GO" id="GO:0016226">
    <property type="term" value="P:iron-sulfur cluster assembly"/>
    <property type="evidence" value="ECO:0007669"/>
    <property type="project" value="InterPro"/>
</dbReference>
<dbReference type="PANTHER" id="PTHR42961:SF2">
    <property type="entry name" value="IRON-SULFUR PROTEIN NUBPL"/>
    <property type="match status" value="1"/>
</dbReference>
<dbReference type="EMBL" id="CP024047">
    <property type="protein sequence ID" value="AXR77965.1"/>
    <property type="molecule type" value="Genomic_DNA"/>
</dbReference>
<protein>
    <submittedName>
        <fullName evidence="4">Mrp family protein, ATPase, contains iron-sulfurcluster</fullName>
    </submittedName>
</protein>
<evidence type="ECO:0000256" key="1">
    <source>
        <dbReference type="ARBA" id="ARBA00022741"/>
    </source>
</evidence>
<feature type="domain" description="MIP18 family-like" evidence="3">
    <location>
        <begin position="5"/>
        <end position="48"/>
    </location>
</feature>
<evidence type="ECO:0000313" key="5">
    <source>
        <dbReference type="Proteomes" id="UP000258707"/>
    </source>
</evidence>
<dbReference type="InterPro" id="IPR033756">
    <property type="entry name" value="YlxH/NBP35"/>
</dbReference>
<dbReference type="RefSeq" id="WP_117364086.1">
    <property type="nucleotide sequence ID" value="NZ_CP024047.1"/>
</dbReference>
<sequence>MRTETQLRERLSTVTDPELEGDLVSLGLITDVRVDDDVAIVSLAFNAPLSPTEWQMCDEVRALCRGMGLEPRLYADVDAGRSVFPGIKNVVSIGALEAAAGSVVVTANLARALSVVGARVGVLDLATGVERTTKTWLDAVDPPTLSSDPITPTEFRGVQTVALGDRLPGRETAPMADAVFELALPQLLDGLEWGSLDYLLVALPVAAESMTRIVLDAVPSDGTVAVAPSDADPSAVRSGVQQLAEIGATVLGVLRTVETQTEADESVSDFPADGSDLEPPILGTVPLDVAPFAAATEDAPPDGSRPRVPATVEGPFGRLAAAIIDRVGVVNRESAATSQCV</sequence>
<evidence type="ECO:0000256" key="2">
    <source>
        <dbReference type="ARBA" id="ARBA00022840"/>
    </source>
</evidence>
<accession>A0A346PEM0</accession>
<name>A0A346PEM0_9EURY</name>
<reference evidence="5" key="1">
    <citation type="submission" date="2017-10" db="EMBL/GenBank/DDBJ databases">
        <title>Phenotypic and genomic properties of facultatively anaerobic sulfur-reducing natronoarchaea from hypersaline soda lakes.</title>
        <authorList>
            <person name="Sorokin D.Y."/>
            <person name="Kublanov I.V."/>
            <person name="Roman P."/>
            <person name="Sinninghe Damste J.S."/>
            <person name="Golyshin P.N."/>
            <person name="Rojo D."/>
            <person name="Ciordia S."/>
            <person name="Mena Md.C."/>
            <person name="Ferrer M."/>
            <person name="Messina E."/>
            <person name="Smedile F."/>
            <person name="La Spada G."/>
            <person name="La Cono V."/>
            <person name="Yakimov M.M."/>
        </authorList>
    </citation>
    <scope>NUCLEOTIDE SEQUENCE [LARGE SCALE GENOMIC DNA]</scope>
    <source>
        <strain evidence="5">AArc1</strain>
    </source>
</reference>
<organism evidence="4 5">
    <name type="scientific">Natrarchaeobaculum sulfurireducens</name>
    <dbReference type="NCBI Taxonomy" id="2044521"/>
    <lineage>
        <taxon>Archaea</taxon>
        <taxon>Methanobacteriati</taxon>
        <taxon>Methanobacteriota</taxon>
        <taxon>Stenosarchaea group</taxon>
        <taxon>Halobacteria</taxon>
        <taxon>Halobacteriales</taxon>
        <taxon>Natrialbaceae</taxon>
        <taxon>Natrarchaeobaculum</taxon>
    </lineage>
</organism>
<dbReference type="Proteomes" id="UP000258707">
    <property type="component" value="Chromosome"/>
</dbReference>
<dbReference type="InterPro" id="IPR027417">
    <property type="entry name" value="P-loop_NTPase"/>
</dbReference>
<evidence type="ECO:0000259" key="3">
    <source>
        <dbReference type="Pfam" id="PF01883"/>
    </source>
</evidence>
<dbReference type="InterPro" id="IPR044304">
    <property type="entry name" value="NUBPL-like"/>
</dbReference>
<dbReference type="KEGG" id="nan:AArc1_1634"/>
<gene>
    <name evidence="4" type="ORF">AArc1_1634</name>
</gene>
<dbReference type="PANTHER" id="PTHR42961">
    <property type="entry name" value="IRON-SULFUR PROTEIN NUBPL"/>
    <property type="match status" value="1"/>
</dbReference>
<dbReference type="SUPFAM" id="SSF117916">
    <property type="entry name" value="Fe-S cluster assembly (FSCA) domain-like"/>
    <property type="match status" value="1"/>
</dbReference>
<dbReference type="InterPro" id="IPR034904">
    <property type="entry name" value="FSCA_dom_sf"/>
</dbReference>
<keyword evidence="1" id="KW-0547">Nucleotide-binding</keyword>
<proteinExistence type="predicted"/>
<dbReference type="AlphaFoldDB" id="A0A346PEM0"/>